<dbReference type="GO" id="GO:0003886">
    <property type="term" value="F:DNA (cytosine-5-)-methyltransferase activity"/>
    <property type="evidence" value="ECO:0007669"/>
    <property type="project" value="UniProtKB-EC"/>
</dbReference>
<keyword evidence="2 6" id="KW-0808">Transferase</keyword>
<dbReference type="PROSITE" id="PS00094">
    <property type="entry name" value="C5_MTASE_1"/>
    <property type="match status" value="1"/>
</dbReference>
<evidence type="ECO:0000256" key="6">
    <source>
        <dbReference type="PROSITE-ProRule" id="PRU01016"/>
    </source>
</evidence>
<comment type="caution">
    <text evidence="9">The sequence shown here is derived from an EMBL/GenBank/DDBJ whole genome shotgun (WGS) entry which is preliminary data.</text>
</comment>
<dbReference type="PANTHER" id="PTHR10629">
    <property type="entry name" value="CYTOSINE-SPECIFIC METHYLTRANSFERASE"/>
    <property type="match status" value="1"/>
</dbReference>
<dbReference type="GO" id="GO:0044027">
    <property type="term" value="P:negative regulation of gene expression via chromosomal CpG island methylation"/>
    <property type="evidence" value="ECO:0007669"/>
    <property type="project" value="TreeGrafter"/>
</dbReference>
<dbReference type="EMBL" id="JADILZ010000041">
    <property type="protein sequence ID" value="MBO8478184.1"/>
    <property type="molecule type" value="Genomic_DNA"/>
</dbReference>
<name>A0A9D9ISE9_9BACT</name>
<proteinExistence type="inferred from homology"/>
<dbReference type="GO" id="GO:0003677">
    <property type="term" value="F:DNA binding"/>
    <property type="evidence" value="ECO:0007669"/>
    <property type="project" value="TreeGrafter"/>
</dbReference>
<dbReference type="GO" id="GO:0032259">
    <property type="term" value="P:methylation"/>
    <property type="evidence" value="ECO:0007669"/>
    <property type="project" value="UniProtKB-KW"/>
</dbReference>
<dbReference type="InterPro" id="IPR050390">
    <property type="entry name" value="C5-Methyltransferase"/>
</dbReference>
<dbReference type="EC" id="2.1.1.37" evidence="8"/>
<evidence type="ECO:0000256" key="5">
    <source>
        <dbReference type="ARBA" id="ARBA00047422"/>
    </source>
</evidence>
<dbReference type="NCBIfam" id="TIGR00675">
    <property type="entry name" value="dcm"/>
    <property type="match status" value="1"/>
</dbReference>
<protein>
    <recommendedName>
        <fullName evidence="8">Cytosine-specific methyltransferase</fullName>
        <ecNumber evidence="8">2.1.1.37</ecNumber>
    </recommendedName>
</protein>
<dbReference type="AlphaFoldDB" id="A0A9D9ISE9"/>
<evidence type="ECO:0000313" key="9">
    <source>
        <dbReference type="EMBL" id="MBO8478184.1"/>
    </source>
</evidence>
<dbReference type="Gene3D" id="3.40.50.150">
    <property type="entry name" value="Vaccinia Virus protein VP39"/>
    <property type="match status" value="1"/>
</dbReference>
<dbReference type="InterPro" id="IPR001525">
    <property type="entry name" value="C5_MeTfrase"/>
</dbReference>
<evidence type="ECO:0000313" key="10">
    <source>
        <dbReference type="Proteomes" id="UP000823771"/>
    </source>
</evidence>
<keyword evidence="4" id="KW-0680">Restriction system</keyword>
<keyword evidence="3 6" id="KW-0949">S-adenosyl-L-methionine</keyword>
<evidence type="ECO:0000256" key="8">
    <source>
        <dbReference type="RuleBase" id="RU000417"/>
    </source>
</evidence>
<reference evidence="9" key="1">
    <citation type="submission" date="2020-10" db="EMBL/GenBank/DDBJ databases">
        <authorList>
            <person name="Gilroy R."/>
        </authorList>
    </citation>
    <scope>NUCLEOTIDE SEQUENCE</scope>
    <source>
        <strain evidence="9">2478</strain>
    </source>
</reference>
<evidence type="ECO:0000256" key="1">
    <source>
        <dbReference type="ARBA" id="ARBA00022603"/>
    </source>
</evidence>
<comment type="catalytic activity">
    <reaction evidence="5 8">
        <text>a 2'-deoxycytidine in DNA + S-adenosyl-L-methionine = a 5-methyl-2'-deoxycytidine in DNA + S-adenosyl-L-homocysteine + H(+)</text>
        <dbReference type="Rhea" id="RHEA:13681"/>
        <dbReference type="Rhea" id="RHEA-COMP:11369"/>
        <dbReference type="Rhea" id="RHEA-COMP:11370"/>
        <dbReference type="ChEBI" id="CHEBI:15378"/>
        <dbReference type="ChEBI" id="CHEBI:57856"/>
        <dbReference type="ChEBI" id="CHEBI:59789"/>
        <dbReference type="ChEBI" id="CHEBI:85452"/>
        <dbReference type="ChEBI" id="CHEBI:85454"/>
        <dbReference type="EC" id="2.1.1.37"/>
    </reaction>
</comment>
<keyword evidence="1 6" id="KW-0489">Methyltransferase</keyword>
<dbReference type="InterPro" id="IPR029063">
    <property type="entry name" value="SAM-dependent_MTases_sf"/>
</dbReference>
<dbReference type="Proteomes" id="UP000823771">
    <property type="component" value="Unassembled WGS sequence"/>
</dbReference>
<sequence length="377" mass="43498">MNVVSLFANIGIGEAYLKSLGFDVVVANELEPRRVDIYRQIYPNTNMICGDITDKKVYSSIRKACEKQKIDVIMATPPCQGMSTAGKQDEFDVRNELFLYAVQLIKDVKPDYFIFENVPGFMTTYIKYNEEKRLIPDVIKELLRTTYSMSFNIIDTQDYGVPQSRSRMILLGTRRRVAHKWNMPESEPDVKTLEDAIGDLPILDPFVYDVSEEEMLKVFPNYKKREKAALKISPWHVPPHHILRQVITMQHTPTGCSAFDNEKYKPRKKNGEIVKGFHNTYSRQRWDVPAYTIAMSNNQISTQNSVHPGRYLGKDANGDDIYSDPRVFTVYELMRIMSIPDDWPIPTTVSKQYLRHIIGEGVPSLLIRKIFEQIQNG</sequence>
<evidence type="ECO:0000256" key="3">
    <source>
        <dbReference type="ARBA" id="ARBA00022691"/>
    </source>
</evidence>
<evidence type="ECO:0000256" key="2">
    <source>
        <dbReference type="ARBA" id="ARBA00022679"/>
    </source>
</evidence>
<dbReference type="GO" id="GO:0009307">
    <property type="term" value="P:DNA restriction-modification system"/>
    <property type="evidence" value="ECO:0007669"/>
    <property type="project" value="UniProtKB-KW"/>
</dbReference>
<dbReference type="PANTHER" id="PTHR10629:SF52">
    <property type="entry name" value="DNA (CYTOSINE-5)-METHYLTRANSFERASE 1"/>
    <property type="match status" value="1"/>
</dbReference>
<dbReference type="InterPro" id="IPR018117">
    <property type="entry name" value="C5_DNA_meth_AS"/>
</dbReference>
<dbReference type="PROSITE" id="PS51679">
    <property type="entry name" value="SAM_MT_C5"/>
    <property type="match status" value="1"/>
</dbReference>
<reference evidence="9" key="2">
    <citation type="journal article" date="2021" name="PeerJ">
        <title>Extensive microbial diversity within the chicken gut microbiome revealed by metagenomics and culture.</title>
        <authorList>
            <person name="Gilroy R."/>
            <person name="Ravi A."/>
            <person name="Getino M."/>
            <person name="Pursley I."/>
            <person name="Horton D.L."/>
            <person name="Alikhan N.F."/>
            <person name="Baker D."/>
            <person name="Gharbi K."/>
            <person name="Hall N."/>
            <person name="Watson M."/>
            <person name="Adriaenssens E.M."/>
            <person name="Foster-Nyarko E."/>
            <person name="Jarju S."/>
            <person name="Secka A."/>
            <person name="Antonio M."/>
            <person name="Oren A."/>
            <person name="Chaudhuri R.R."/>
            <person name="La Ragione R."/>
            <person name="Hildebrand F."/>
            <person name="Pallen M.J."/>
        </authorList>
    </citation>
    <scope>NUCLEOTIDE SEQUENCE</scope>
    <source>
        <strain evidence="9">2478</strain>
    </source>
</reference>
<dbReference type="PRINTS" id="PR00105">
    <property type="entry name" value="C5METTRFRASE"/>
</dbReference>
<evidence type="ECO:0000256" key="4">
    <source>
        <dbReference type="ARBA" id="ARBA00022747"/>
    </source>
</evidence>
<dbReference type="Gene3D" id="3.90.120.10">
    <property type="entry name" value="DNA Methylase, subunit A, domain 2"/>
    <property type="match status" value="1"/>
</dbReference>
<dbReference type="SUPFAM" id="SSF53335">
    <property type="entry name" value="S-adenosyl-L-methionine-dependent methyltransferases"/>
    <property type="match status" value="1"/>
</dbReference>
<feature type="active site" evidence="6">
    <location>
        <position position="79"/>
    </location>
</feature>
<accession>A0A9D9ISE9</accession>
<dbReference type="Pfam" id="PF00145">
    <property type="entry name" value="DNA_methylase"/>
    <property type="match status" value="1"/>
</dbReference>
<gene>
    <name evidence="9" type="ORF">IAB80_04795</name>
</gene>
<evidence type="ECO:0000256" key="7">
    <source>
        <dbReference type="RuleBase" id="RU000416"/>
    </source>
</evidence>
<organism evidence="9 10">
    <name type="scientific">Candidatus Cryptobacteroides excrementipullorum</name>
    <dbReference type="NCBI Taxonomy" id="2840761"/>
    <lineage>
        <taxon>Bacteria</taxon>
        <taxon>Pseudomonadati</taxon>
        <taxon>Bacteroidota</taxon>
        <taxon>Bacteroidia</taxon>
        <taxon>Bacteroidales</taxon>
        <taxon>Candidatus Cryptobacteroides</taxon>
    </lineage>
</organism>
<comment type="similarity">
    <text evidence="6 7">Belongs to the class I-like SAM-binding methyltransferase superfamily. C5-methyltransferase family.</text>
</comment>